<dbReference type="NCBIfam" id="NF033747">
    <property type="entry name" value="class_E_sortase"/>
    <property type="match status" value="1"/>
</dbReference>
<feature type="region of interest" description="Disordered" evidence="3">
    <location>
        <begin position="396"/>
        <end position="416"/>
    </location>
</feature>
<dbReference type="NCBIfam" id="TIGR01076">
    <property type="entry name" value="sortase_fam"/>
    <property type="match status" value="1"/>
</dbReference>
<evidence type="ECO:0000313" key="5">
    <source>
        <dbReference type="Proteomes" id="UP000619260"/>
    </source>
</evidence>
<feature type="active site" description="Acyl-thioester intermediate" evidence="2">
    <location>
        <position position="536"/>
    </location>
</feature>
<evidence type="ECO:0008006" key="6">
    <source>
        <dbReference type="Google" id="ProtNLM"/>
    </source>
</evidence>
<feature type="region of interest" description="Disordered" evidence="3">
    <location>
        <begin position="122"/>
        <end position="146"/>
    </location>
</feature>
<feature type="compositionally biased region" description="Basic and acidic residues" evidence="3">
    <location>
        <begin position="256"/>
        <end position="271"/>
    </location>
</feature>
<accession>A0A8J3YL74</accession>
<dbReference type="InterPro" id="IPR053465">
    <property type="entry name" value="Sortase_Class_E"/>
</dbReference>
<organism evidence="4 5">
    <name type="scientific">Virgisporangium aliadipatigenens</name>
    <dbReference type="NCBI Taxonomy" id="741659"/>
    <lineage>
        <taxon>Bacteria</taxon>
        <taxon>Bacillati</taxon>
        <taxon>Actinomycetota</taxon>
        <taxon>Actinomycetes</taxon>
        <taxon>Micromonosporales</taxon>
        <taxon>Micromonosporaceae</taxon>
        <taxon>Virgisporangium</taxon>
    </lineage>
</organism>
<name>A0A8J3YL74_9ACTN</name>
<feature type="active site" description="Proton donor/acceptor" evidence="2">
    <location>
        <position position="470"/>
    </location>
</feature>
<keyword evidence="5" id="KW-1185">Reference proteome</keyword>
<evidence type="ECO:0000256" key="2">
    <source>
        <dbReference type="PIRSR" id="PIRSR605754-1"/>
    </source>
</evidence>
<proteinExistence type="predicted"/>
<comment type="caution">
    <text evidence="4">The sequence shown here is derived from an EMBL/GenBank/DDBJ whole genome shotgun (WGS) entry which is preliminary data.</text>
</comment>
<evidence type="ECO:0000256" key="3">
    <source>
        <dbReference type="SAM" id="MobiDB-lite"/>
    </source>
</evidence>
<protein>
    <recommendedName>
        <fullName evidence="6">Class E sortase</fullName>
    </recommendedName>
</protein>
<dbReference type="InterPro" id="IPR042003">
    <property type="entry name" value="Sortase_E"/>
</dbReference>
<dbReference type="SUPFAM" id="SSF63817">
    <property type="entry name" value="Sortase"/>
    <property type="match status" value="1"/>
</dbReference>
<dbReference type="Pfam" id="PF04203">
    <property type="entry name" value="Sortase"/>
    <property type="match status" value="1"/>
</dbReference>
<dbReference type="InterPro" id="IPR023365">
    <property type="entry name" value="Sortase_dom-sf"/>
</dbReference>
<dbReference type="AlphaFoldDB" id="A0A8J3YL74"/>
<dbReference type="Gene3D" id="2.40.260.10">
    <property type="entry name" value="Sortase"/>
    <property type="match status" value="1"/>
</dbReference>
<dbReference type="EMBL" id="BOPF01000014">
    <property type="protein sequence ID" value="GIJ47221.1"/>
    <property type="molecule type" value="Genomic_DNA"/>
</dbReference>
<feature type="compositionally biased region" description="Low complexity" evidence="3">
    <location>
        <begin position="130"/>
        <end position="146"/>
    </location>
</feature>
<evidence type="ECO:0000256" key="1">
    <source>
        <dbReference type="ARBA" id="ARBA00022801"/>
    </source>
</evidence>
<dbReference type="InterPro" id="IPR005754">
    <property type="entry name" value="Sortase"/>
</dbReference>
<evidence type="ECO:0000313" key="4">
    <source>
        <dbReference type="EMBL" id="GIJ47221.1"/>
    </source>
</evidence>
<dbReference type="Proteomes" id="UP000619260">
    <property type="component" value="Unassembled WGS sequence"/>
</dbReference>
<keyword evidence="1" id="KW-0378">Hydrolase</keyword>
<dbReference type="CDD" id="cd05830">
    <property type="entry name" value="Sortase_E"/>
    <property type="match status" value="1"/>
</dbReference>
<reference evidence="4" key="1">
    <citation type="submission" date="2021-01" db="EMBL/GenBank/DDBJ databases">
        <title>Whole genome shotgun sequence of Virgisporangium aliadipatigenens NBRC 105644.</title>
        <authorList>
            <person name="Komaki H."/>
            <person name="Tamura T."/>
        </authorList>
    </citation>
    <scope>NUCLEOTIDE SEQUENCE</scope>
    <source>
        <strain evidence="4">NBRC 105644</strain>
    </source>
</reference>
<sequence>MPGAPDAARPETALSAVAWPDAALPAATPHDPARPDTAQSASALSGVALPDAAPADVALPVVAPLAGGVRPGATEPFVSPVGPGVVGLPLAGPPPGAVAPLGEIGSPVVAVPPADAFSAADAHLPGDLGSPGASGPPTVVGPTVAGPASGGSALGGPALGGLASGGAASGGGAIELSTSAGVTQAVETAVAPVPPAYAAEPAGVQVGAPDGAAHAALAESTTILPVLADSSLADLGLAPPRLPEPRGRRSRRSRKNDRIEADSAKNTRDGGDLGDDGDGATITVLKPIAPEDRTAIIPRISPEDDLPEDDGGRPSAAPKGVKVIPLRPVRTGDGYKSVFVQFTRTTPATMLRAFARGTGEVLITFGLIVLLFAAYEVWGKAAIVAAEQGNLDKQLAQDWGQSPGPSPSASSGPQPPPALGEPFAKLYIPRMGKHWVINQGVRPSDIKHAPGHYPDTVMPGEIGNFSVAGHRTPSIFWDMDKIQLGDAIVVETKQNWYVYSVKQSHVVLPTAVQVVAPVPNQPGAAPTTAMLTLTTCNPKYNNYQRLIVHAELIRSSPHDSGQPRELES</sequence>
<gene>
    <name evidence="4" type="ORF">Val02_41070</name>
</gene>
<feature type="region of interest" description="Disordered" evidence="3">
    <location>
        <begin position="235"/>
        <end position="319"/>
    </location>
</feature>
<feature type="compositionally biased region" description="Low complexity" evidence="3">
    <location>
        <begin position="400"/>
        <end position="412"/>
    </location>
</feature>
<dbReference type="GO" id="GO:0016787">
    <property type="term" value="F:hydrolase activity"/>
    <property type="evidence" value="ECO:0007669"/>
    <property type="project" value="UniProtKB-KW"/>
</dbReference>
<feature type="region of interest" description="Disordered" evidence="3">
    <location>
        <begin position="21"/>
        <end position="45"/>
    </location>
</feature>